<organism evidence="2 3">
    <name type="scientific">Pinibacter aurantiacus</name>
    <dbReference type="NCBI Taxonomy" id="2851599"/>
    <lineage>
        <taxon>Bacteria</taxon>
        <taxon>Pseudomonadati</taxon>
        <taxon>Bacteroidota</taxon>
        <taxon>Chitinophagia</taxon>
        <taxon>Chitinophagales</taxon>
        <taxon>Chitinophagaceae</taxon>
        <taxon>Pinibacter</taxon>
    </lineage>
</organism>
<dbReference type="PROSITE" id="PS51257">
    <property type="entry name" value="PROKAR_LIPOPROTEIN"/>
    <property type="match status" value="1"/>
</dbReference>
<evidence type="ECO:0000313" key="2">
    <source>
        <dbReference type="EMBL" id="MBV4359654.1"/>
    </source>
</evidence>
<feature type="domain" description="Ricin B lectin" evidence="1">
    <location>
        <begin position="24"/>
        <end position="99"/>
    </location>
</feature>
<dbReference type="RefSeq" id="WP_217793909.1">
    <property type="nucleotide sequence ID" value="NZ_JAHSPG010000015.1"/>
</dbReference>
<evidence type="ECO:0000313" key="3">
    <source>
        <dbReference type="Proteomes" id="UP000812270"/>
    </source>
</evidence>
<proteinExistence type="predicted"/>
<sequence>MIRFVLICVCGLLYACTGNSQVIKGTYAIKNLETGMYLRVKDANADNGTPLVAYSPVKWKCVTWDFQHVDGQTYQLKNLFTNKTFQPCASACNGAALEQQPLTLDQISQEYDFIPVQNNVYMIKLKGTDLYLTPSDRDGTVNSKIILSKYDNSTLQWWTLREQNPDI</sequence>
<accession>A0A9E2SEK0</accession>
<dbReference type="AlphaFoldDB" id="A0A9E2SEK0"/>
<protein>
    <submittedName>
        <fullName evidence="2">RICIN domain-containing protein</fullName>
    </submittedName>
</protein>
<name>A0A9E2SEK0_9BACT</name>
<reference evidence="2" key="1">
    <citation type="submission" date="2021-06" db="EMBL/GenBank/DDBJ databases">
        <authorList>
            <person name="Huq M.A."/>
        </authorList>
    </citation>
    <scope>NUCLEOTIDE SEQUENCE</scope>
    <source>
        <strain evidence="2">MAH-26</strain>
    </source>
</reference>
<dbReference type="EMBL" id="JAHSPG010000015">
    <property type="protein sequence ID" value="MBV4359654.1"/>
    <property type="molecule type" value="Genomic_DNA"/>
</dbReference>
<dbReference type="InterPro" id="IPR000772">
    <property type="entry name" value="Ricin_B_lectin"/>
</dbReference>
<dbReference type="CDD" id="cd00161">
    <property type="entry name" value="beta-trefoil_Ricin-like"/>
    <property type="match status" value="1"/>
</dbReference>
<dbReference type="Pfam" id="PF14200">
    <property type="entry name" value="RicinB_lectin_2"/>
    <property type="match status" value="1"/>
</dbReference>
<gene>
    <name evidence="2" type="ORF">KTO63_20960</name>
</gene>
<evidence type="ECO:0000259" key="1">
    <source>
        <dbReference type="Pfam" id="PF14200"/>
    </source>
</evidence>
<dbReference type="Proteomes" id="UP000812270">
    <property type="component" value="Unassembled WGS sequence"/>
</dbReference>
<keyword evidence="3" id="KW-1185">Reference proteome</keyword>
<comment type="caution">
    <text evidence="2">The sequence shown here is derived from an EMBL/GenBank/DDBJ whole genome shotgun (WGS) entry which is preliminary data.</text>
</comment>